<organism evidence="1 2">
    <name type="scientific">Rhizobium mongolense</name>
    <dbReference type="NCBI Taxonomy" id="57676"/>
    <lineage>
        <taxon>Bacteria</taxon>
        <taxon>Pseudomonadati</taxon>
        <taxon>Pseudomonadota</taxon>
        <taxon>Alphaproteobacteria</taxon>
        <taxon>Hyphomicrobiales</taxon>
        <taxon>Rhizobiaceae</taxon>
        <taxon>Rhizobium/Agrobacterium group</taxon>
        <taxon>Rhizobium</taxon>
    </lineage>
</organism>
<proteinExistence type="predicted"/>
<protein>
    <submittedName>
        <fullName evidence="1">Uncharacterized protein</fullName>
    </submittedName>
</protein>
<sequence>MIQVLTQIQALYYARQGYRPWERPYERKTYVATPDEGYRGGLASTNDRGAQI</sequence>
<dbReference type="RefSeq" id="WP_183924559.1">
    <property type="nucleotide sequence ID" value="NZ_JACIGM010000003.1"/>
</dbReference>
<dbReference type="EMBL" id="JACIGM010000003">
    <property type="protein sequence ID" value="MBB4274092.1"/>
    <property type="molecule type" value="Genomic_DNA"/>
</dbReference>
<dbReference type="AlphaFoldDB" id="A0A7W6RKF9"/>
<accession>A0A7W6RKF9</accession>
<reference evidence="1 2" key="1">
    <citation type="submission" date="2020-08" db="EMBL/GenBank/DDBJ databases">
        <title>Genomic Encyclopedia of Type Strains, Phase IV (KMG-V): Genome sequencing to study the core and pangenomes of soil and plant-associated prokaryotes.</title>
        <authorList>
            <person name="Whitman W."/>
        </authorList>
    </citation>
    <scope>NUCLEOTIDE SEQUENCE [LARGE SCALE GENOMIC DNA]</scope>
    <source>
        <strain evidence="1 2">SEMIA 402</strain>
    </source>
</reference>
<gene>
    <name evidence="1" type="ORF">GGE12_001847</name>
</gene>
<evidence type="ECO:0000313" key="1">
    <source>
        <dbReference type="EMBL" id="MBB4274092.1"/>
    </source>
</evidence>
<evidence type="ECO:0000313" key="2">
    <source>
        <dbReference type="Proteomes" id="UP000533641"/>
    </source>
</evidence>
<dbReference type="Proteomes" id="UP000533641">
    <property type="component" value="Unassembled WGS sequence"/>
</dbReference>
<name>A0A7W6RKF9_9HYPH</name>
<comment type="caution">
    <text evidence="1">The sequence shown here is derived from an EMBL/GenBank/DDBJ whole genome shotgun (WGS) entry which is preliminary data.</text>
</comment>